<dbReference type="Gene3D" id="3.60.10.10">
    <property type="entry name" value="Endonuclease/exonuclease/phosphatase"/>
    <property type="match status" value="1"/>
</dbReference>
<evidence type="ECO:0000313" key="2">
    <source>
        <dbReference type="Proteomes" id="UP000886595"/>
    </source>
</evidence>
<dbReference type="PANTHER" id="PTHR33710">
    <property type="entry name" value="BNAC02G09200D PROTEIN"/>
    <property type="match status" value="1"/>
</dbReference>
<dbReference type="EMBL" id="JAAMPC010000006">
    <property type="protein sequence ID" value="KAG2307374.1"/>
    <property type="molecule type" value="Genomic_DNA"/>
</dbReference>
<accession>A0A8X7SLH8</accession>
<dbReference type="Proteomes" id="UP000886595">
    <property type="component" value="Unassembled WGS sequence"/>
</dbReference>
<dbReference type="InterPro" id="IPR036691">
    <property type="entry name" value="Endo/exonu/phosph_ase_sf"/>
</dbReference>
<sequence length="232" mass="26847">MADALQEAELFEVQTKGSPFTWWNNNQTTPVSKKIDHALINQAWSQKFPDAFAEFLEPLQSDHAPCVFRIPALQRRKRKPFKFYHHVADHPEFLPSVSESWNPASVIGSDQFKLVRSLKMLKKVLKGLNNTHFSGISKKVKEQSKKVAALQSLLLSDPQSDTAVEEHQERAKLNVLLTAEHKFYRQRSRVRWADVGDRNTPFFHKTVAQRNNMNHIHYLRDQTGGMCFLLLR</sequence>
<dbReference type="AlphaFoldDB" id="A0A8X7SLH8"/>
<reference evidence="1 2" key="1">
    <citation type="submission" date="2020-02" db="EMBL/GenBank/DDBJ databases">
        <authorList>
            <person name="Ma Q."/>
            <person name="Huang Y."/>
            <person name="Song X."/>
            <person name="Pei D."/>
        </authorList>
    </citation>
    <scope>NUCLEOTIDE SEQUENCE [LARGE SCALE GENOMIC DNA]</scope>
    <source>
        <strain evidence="1">Sxm20200214</strain>
        <tissue evidence="1">Leaf</tissue>
    </source>
</reference>
<dbReference type="SUPFAM" id="SSF56219">
    <property type="entry name" value="DNase I-like"/>
    <property type="match status" value="1"/>
</dbReference>
<comment type="caution">
    <text evidence="1">The sequence shown here is derived from an EMBL/GenBank/DDBJ whole genome shotgun (WGS) entry which is preliminary data.</text>
</comment>
<organism evidence="1 2">
    <name type="scientific">Brassica carinata</name>
    <name type="common">Ethiopian mustard</name>
    <name type="synonym">Abyssinian cabbage</name>
    <dbReference type="NCBI Taxonomy" id="52824"/>
    <lineage>
        <taxon>Eukaryota</taxon>
        <taxon>Viridiplantae</taxon>
        <taxon>Streptophyta</taxon>
        <taxon>Embryophyta</taxon>
        <taxon>Tracheophyta</taxon>
        <taxon>Spermatophyta</taxon>
        <taxon>Magnoliopsida</taxon>
        <taxon>eudicotyledons</taxon>
        <taxon>Gunneridae</taxon>
        <taxon>Pentapetalae</taxon>
        <taxon>rosids</taxon>
        <taxon>malvids</taxon>
        <taxon>Brassicales</taxon>
        <taxon>Brassicaceae</taxon>
        <taxon>Brassiceae</taxon>
        <taxon>Brassica</taxon>
    </lineage>
</organism>
<name>A0A8X7SLH8_BRACI</name>
<gene>
    <name evidence="1" type="ORF">Bca52824_027122</name>
</gene>
<protein>
    <submittedName>
        <fullName evidence="1">Uncharacterized protein</fullName>
    </submittedName>
</protein>
<keyword evidence="2" id="KW-1185">Reference proteome</keyword>
<dbReference type="OrthoDB" id="1749972at2759"/>
<evidence type="ECO:0000313" key="1">
    <source>
        <dbReference type="EMBL" id="KAG2307374.1"/>
    </source>
</evidence>
<proteinExistence type="predicted"/>
<dbReference type="PANTHER" id="PTHR33710:SF86">
    <property type="entry name" value="VIRAL MOVEMENT PROTEIN"/>
    <property type="match status" value="1"/>
</dbReference>